<sequence length="164" mass="18782">MKKLSIKSILLPLLAVFTLFLLGACGQSTKKGYLQLINQDKKTDIRLIVEYQGDKILSTDSTSVIYYEGAGLPKEQLKKVIDEYDKKFKDVKGFSHSAEYKDDYVVEKTKIDYTKADLKELQENQLIAAQENQNVDYIGYKTTLKTFKSNGFKEVKDGKFEELK</sequence>
<dbReference type="EMBL" id="CACRUL010000018">
    <property type="protein sequence ID" value="VYU25682.1"/>
    <property type="molecule type" value="Genomic_DNA"/>
</dbReference>
<dbReference type="Pfam" id="PF06998">
    <property type="entry name" value="DUF1307"/>
    <property type="match status" value="1"/>
</dbReference>
<dbReference type="AlphaFoldDB" id="A0A6N3DB87"/>
<dbReference type="InterPro" id="IPR009736">
    <property type="entry name" value="DUF1307"/>
</dbReference>
<organism evidence="1">
    <name type="scientific">Streptococcus oralis</name>
    <dbReference type="NCBI Taxonomy" id="1303"/>
    <lineage>
        <taxon>Bacteria</taxon>
        <taxon>Bacillati</taxon>
        <taxon>Bacillota</taxon>
        <taxon>Bacilli</taxon>
        <taxon>Lactobacillales</taxon>
        <taxon>Streptococcaceae</taxon>
        <taxon>Streptococcus</taxon>
    </lineage>
</organism>
<dbReference type="InterPro" id="IPR036699">
    <property type="entry name" value="YehR-like_sf"/>
</dbReference>
<evidence type="ECO:0000313" key="1">
    <source>
        <dbReference type="EMBL" id="VYU25682.1"/>
    </source>
</evidence>
<proteinExistence type="predicted"/>
<dbReference type="Gene3D" id="3.30.1830.10">
    <property type="entry name" value="YehR-like"/>
    <property type="match status" value="1"/>
</dbReference>
<protein>
    <submittedName>
        <fullName evidence="1">Putative lipoprotein YehR</fullName>
    </submittedName>
</protein>
<name>A0A6N3DB87_STROR</name>
<reference evidence="1" key="1">
    <citation type="submission" date="2019-11" db="EMBL/GenBank/DDBJ databases">
        <authorList>
            <person name="Feng L."/>
        </authorList>
    </citation>
    <scope>NUCLEOTIDE SEQUENCE</scope>
    <source>
        <strain evidence="1">SrubneriLFYP117</strain>
    </source>
</reference>
<dbReference type="SUPFAM" id="SSF160704">
    <property type="entry name" value="YehR-like"/>
    <property type="match status" value="1"/>
</dbReference>
<accession>A0A6N3DB87</accession>
<dbReference type="PROSITE" id="PS51257">
    <property type="entry name" value="PROKAR_LIPOPROTEIN"/>
    <property type="match status" value="1"/>
</dbReference>
<dbReference type="RefSeq" id="WP_125329325.1">
    <property type="nucleotide sequence ID" value="NZ_CACRUL010000018.1"/>
</dbReference>
<keyword evidence="1" id="KW-0449">Lipoprotein</keyword>
<gene>
    <name evidence="1" type="primary">yehR</name>
    <name evidence="1" type="ORF">SRLFYP117_01442</name>
</gene>